<dbReference type="GO" id="GO:0044550">
    <property type="term" value="P:secondary metabolite biosynthetic process"/>
    <property type="evidence" value="ECO:0007669"/>
    <property type="project" value="TreeGrafter"/>
</dbReference>
<dbReference type="PROSITE" id="PS00455">
    <property type="entry name" value="AMP_BINDING"/>
    <property type="match status" value="1"/>
</dbReference>
<feature type="domain" description="AMP-binding enzyme C-terminal" evidence="2">
    <location>
        <begin position="429"/>
        <end position="501"/>
    </location>
</feature>
<protein>
    <submittedName>
        <fullName evidence="3">Amino acid adenylation domain-containing protein</fullName>
    </submittedName>
</protein>
<evidence type="ECO:0000259" key="2">
    <source>
        <dbReference type="Pfam" id="PF13193"/>
    </source>
</evidence>
<dbReference type="AlphaFoldDB" id="A0A7W5V2N6"/>
<dbReference type="Proteomes" id="UP000579945">
    <property type="component" value="Unassembled WGS sequence"/>
</dbReference>
<dbReference type="GO" id="GO:0005737">
    <property type="term" value="C:cytoplasm"/>
    <property type="evidence" value="ECO:0007669"/>
    <property type="project" value="TreeGrafter"/>
</dbReference>
<dbReference type="InterPro" id="IPR045851">
    <property type="entry name" value="AMP-bd_C_sf"/>
</dbReference>
<dbReference type="RefSeq" id="WP_183644361.1">
    <property type="nucleotide sequence ID" value="NZ_JACIBV010000001.1"/>
</dbReference>
<dbReference type="Pfam" id="PF13193">
    <property type="entry name" value="AMP-binding_C"/>
    <property type="match status" value="1"/>
</dbReference>
<comment type="caution">
    <text evidence="3">The sequence shown here is derived from an EMBL/GenBank/DDBJ whole genome shotgun (WGS) entry which is preliminary data.</text>
</comment>
<dbReference type="SUPFAM" id="SSF56801">
    <property type="entry name" value="Acetyl-CoA synthetase-like"/>
    <property type="match status" value="1"/>
</dbReference>
<evidence type="ECO:0000313" key="4">
    <source>
        <dbReference type="Proteomes" id="UP000579945"/>
    </source>
</evidence>
<gene>
    <name evidence="3" type="ORF">FHR33_001123</name>
</gene>
<accession>A0A7W5V2N6</accession>
<dbReference type="Pfam" id="PF00501">
    <property type="entry name" value="AMP-binding"/>
    <property type="match status" value="1"/>
</dbReference>
<organism evidence="3 4">
    <name type="scientific">Nonomuraea dietziae</name>
    <dbReference type="NCBI Taxonomy" id="65515"/>
    <lineage>
        <taxon>Bacteria</taxon>
        <taxon>Bacillati</taxon>
        <taxon>Actinomycetota</taxon>
        <taxon>Actinomycetes</taxon>
        <taxon>Streptosporangiales</taxon>
        <taxon>Streptosporangiaceae</taxon>
        <taxon>Nonomuraea</taxon>
    </lineage>
</organism>
<dbReference type="InterPro" id="IPR000873">
    <property type="entry name" value="AMP-dep_synth/lig_dom"/>
</dbReference>
<evidence type="ECO:0000313" key="3">
    <source>
        <dbReference type="EMBL" id="MBB3725263.1"/>
    </source>
</evidence>
<dbReference type="InterPro" id="IPR010071">
    <property type="entry name" value="AA_adenyl_dom"/>
</dbReference>
<evidence type="ECO:0000259" key="1">
    <source>
        <dbReference type="Pfam" id="PF00501"/>
    </source>
</evidence>
<dbReference type="GO" id="GO:0031177">
    <property type="term" value="F:phosphopantetheine binding"/>
    <property type="evidence" value="ECO:0007669"/>
    <property type="project" value="TreeGrafter"/>
</dbReference>
<dbReference type="Gene3D" id="3.40.50.12780">
    <property type="entry name" value="N-terminal domain of ligase-like"/>
    <property type="match status" value="1"/>
</dbReference>
<name>A0A7W5V2N6_9ACTN</name>
<dbReference type="GO" id="GO:0043041">
    <property type="term" value="P:amino acid activation for nonribosomal peptide biosynthetic process"/>
    <property type="evidence" value="ECO:0007669"/>
    <property type="project" value="TreeGrafter"/>
</dbReference>
<dbReference type="EMBL" id="JACIBV010000001">
    <property type="protein sequence ID" value="MBB3725263.1"/>
    <property type="molecule type" value="Genomic_DNA"/>
</dbReference>
<dbReference type="NCBIfam" id="TIGR01733">
    <property type="entry name" value="AA-adenyl-dom"/>
    <property type="match status" value="1"/>
</dbReference>
<keyword evidence="4" id="KW-1185">Reference proteome</keyword>
<reference evidence="3 4" key="1">
    <citation type="submission" date="2020-08" db="EMBL/GenBank/DDBJ databases">
        <title>Sequencing the genomes of 1000 actinobacteria strains.</title>
        <authorList>
            <person name="Klenk H.-P."/>
        </authorList>
    </citation>
    <scope>NUCLEOTIDE SEQUENCE [LARGE SCALE GENOMIC DNA]</scope>
    <source>
        <strain evidence="3 4">DSM 44320</strain>
    </source>
</reference>
<dbReference type="InterPro" id="IPR025110">
    <property type="entry name" value="AMP-bd_C"/>
</dbReference>
<dbReference type="InterPro" id="IPR020845">
    <property type="entry name" value="AMP-binding_CS"/>
</dbReference>
<dbReference type="PANTHER" id="PTHR45527">
    <property type="entry name" value="NONRIBOSOMAL PEPTIDE SYNTHETASE"/>
    <property type="match status" value="1"/>
</dbReference>
<dbReference type="GeneID" id="95387697"/>
<dbReference type="InterPro" id="IPR042099">
    <property type="entry name" value="ANL_N_sf"/>
</dbReference>
<sequence>MARTLYQWFAGSAARFGDRVALEVGGERYTYAELETMSGVLAARIAATCDRPPARVGLHAGRGVLAYAGYLAIQRLGAAAVPLNPAAPAARNRLVAASAHLDLVLSDASHEPPDLAEPSGRGPRTVRVDQSALRTGPRTAAALREAGADDLAYVLFTSGSTGVPKGVPVRHRGVDAYLRHVIPRYELGPGSRVSQTFDLTFDLSVFDLFATWGSGATLVVPGRYDLLKPVAFAARERLTHWFSVPSVVSVAMRLRRLTPAAMPSLRWSLFCGEPLTLRQADAWRVAAPGSVLENLYGPTELTLSCTEYRLPADRSRWPETVNGTVPIGLPYPGVEHLVLDGDGRPAEEGELCLRGVQRFPGYTDPAANAGRFAAFDGGSAVPAATGDTAAPELWYRTGDRVAWRDGLLVHLGRLDQQVKISGHRVELGEVECALRGQPGVREAIVLAVPGPDGEAELVAACTGAGLDAMALVKGVTQALPGYMVPRSVTVLAELPLNANGKVDRRALVGLLAGDPRQNDRELSDPVVISVDSARHNEPTVANVASSRISSGSSTA</sequence>
<dbReference type="Gene3D" id="3.30.300.30">
    <property type="match status" value="1"/>
</dbReference>
<dbReference type="PANTHER" id="PTHR45527:SF1">
    <property type="entry name" value="FATTY ACID SYNTHASE"/>
    <property type="match status" value="1"/>
</dbReference>
<proteinExistence type="predicted"/>
<feature type="domain" description="AMP-dependent synthetase/ligase" evidence="1">
    <location>
        <begin position="11"/>
        <end position="362"/>
    </location>
</feature>